<sequence length="488" mass="54858">MSPTSSQEHPPETNSRRIQRAVEYVEDRWFPVNKKLLESIKKGFHEGRYDLDLDFLVEDLKSDLSLFSYCIKELAALHHLENRGDISLANPIELIRWGGTKRLQHILVKEAQQISTHALESISSFQSDRLSETLISASAIEILSENTSVSPELGFSSSVLRNLGLLLISWNYPTIYAQALERLNKDNSLDELLSDALGFSPFLLAVTLLKRWGLPEWWVVFKKVGSSVVDSDTESVLLVLEKLHAIGEALARANNPSTYPSAAEDWSLAKKGIVDALGQNGLVRIQESVQIRCEYYRKALPIVFSEDMELDAEKKIRLLAQEQLHERNPYIRRCSLEVRTKLEQVYKLINREAISSEPIRILTKQVLSYCGFTGCAVYVYDPGLMALVPRMLTGRLEVHKAASIPYAPESERADFISLAFECKTPLIENCRTAMGQEIVYIGLCLGRSQKAGVLYLEIPESVSSQLSSDVLTLSRAIAQTLMDCLHIS</sequence>
<proteinExistence type="predicted"/>
<dbReference type="SUPFAM" id="SSF109604">
    <property type="entry name" value="HD-domain/PDEase-like"/>
    <property type="match status" value="1"/>
</dbReference>
<gene>
    <name evidence="1" type="ORF">GYA55_12805</name>
</gene>
<protein>
    <submittedName>
        <fullName evidence="1">HDOD domain-containing protein</fullName>
    </submittedName>
</protein>
<name>A0A7X9IMH5_9DELT</name>
<reference evidence="1 2" key="1">
    <citation type="journal article" date="2020" name="Biotechnol. Biofuels">
        <title>New insights from the biogas microbiome by comprehensive genome-resolved metagenomics of nearly 1600 species originating from multiple anaerobic digesters.</title>
        <authorList>
            <person name="Campanaro S."/>
            <person name="Treu L."/>
            <person name="Rodriguez-R L.M."/>
            <person name="Kovalovszki A."/>
            <person name="Ziels R.M."/>
            <person name="Maus I."/>
            <person name="Zhu X."/>
            <person name="Kougias P.G."/>
            <person name="Basile A."/>
            <person name="Luo G."/>
            <person name="Schluter A."/>
            <person name="Konstantinidis K.T."/>
            <person name="Angelidaki I."/>
        </authorList>
    </citation>
    <scope>NUCLEOTIDE SEQUENCE [LARGE SCALE GENOMIC DNA]</scope>
    <source>
        <strain evidence="1">AS27yjCOA_65</strain>
    </source>
</reference>
<accession>A0A7X9IMH5</accession>
<dbReference type="Gene3D" id="1.10.3210.10">
    <property type="entry name" value="Hypothetical protein af1432"/>
    <property type="match status" value="1"/>
</dbReference>
<dbReference type="Proteomes" id="UP000524246">
    <property type="component" value="Unassembled WGS sequence"/>
</dbReference>
<dbReference type="AlphaFoldDB" id="A0A7X9IMH5"/>
<evidence type="ECO:0000313" key="1">
    <source>
        <dbReference type="EMBL" id="NMC64035.1"/>
    </source>
</evidence>
<evidence type="ECO:0000313" key="2">
    <source>
        <dbReference type="Proteomes" id="UP000524246"/>
    </source>
</evidence>
<dbReference type="EMBL" id="JAAZON010000587">
    <property type="protein sequence ID" value="NMC64035.1"/>
    <property type="molecule type" value="Genomic_DNA"/>
</dbReference>
<organism evidence="1 2">
    <name type="scientific">SAR324 cluster bacterium</name>
    <dbReference type="NCBI Taxonomy" id="2024889"/>
    <lineage>
        <taxon>Bacteria</taxon>
        <taxon>Deltaproteobacteria</taxon>
        <taxon>SAR324 cluster</taxon>
    </lineage>
</organism>
<comment type="caution">
    <text evidence="1">The sequence shown here is derived from an EMBL/GenBank/DDBJ whole genome shotgun (WGS) entry which is preliminary data.</text>
</comment>